<dbReference type="Proteomes" id="UP000234951">
    <property type="component" value="Unassembled WGS sequence"/>
</dbReference>
<evidence type="ECO:0000313" key="1">
    <source>
        <dbReference type="EMBL" id="PLR79567.1"/>
    </source>
</evidence>
<dbReference type="EMBL" id="PGVD01000063">
    <property type="protein sequence ID" value="PLR91684.1"/>
    <property type="molecule type" value="Genomic_DNA"/>
</dbReference>
<evidence type="ECO:0000313" key="3">
    <source>
        <dbReference type="Proteomes" id="UP000234951"/>
    </source>
</evidence>
<reference evidence="1 3" key="1">
    <citation type="submission" date="2017-11" db="EMBL/GenBank/DDBJ databases">
        <title>Comparitive Functional Genomics of Dry Heat Resistant strains isolated from the Viking Spacecraft.</title>
        <authorList>
            <person name="Seuylemezian A."/>
            <person name="Cooper K."/>
            <person name="Vaishampayan P."/>
        </authorList>
    </citation>
    <scope>NUCLEOTIDE SEQUENCE [LARGE SCALE GENOMIC DNA]</scope>
    <source>
        <strain evidence="1 3">M4.6</strain>
    </source>
</reference>
<protein>
    <submittedName>
        <fullName evidence="1">Uncharacterized protein</fullName>
    </submittedName>
</protein>
<sequence length="125" mass="14015">MTKGDVFLHYHEYNQSYPQNQMNRQQYEYPPVDVSTFTHSVTAFQKIANEASAILQKLADRRFAHSLMAAAQVGNQSEVDRLIKSIGTTTPVTTTYTPTGVLLTIHAQAQGSQCCTLTMFLKWGQ</sequence>
<evidence type="ECO:0000313" key="4">
    <source>
        <dbReference type="Proteomes" id="UP000235114"/>
    </source>
</evidence>
<dbReference type="InterPro" id="IPR058870">
    <property type="entry name" value="YuzC"/>
</dbReference>
<dbReference type="AlphaFoldDB" id="A0A2N5GFN6"/>
<gene>
    <name evidence="1" type="ORF">CU635_22420</name>
    <name evidence="2" type="ORF">CVD25_19080</name>
</gene>
<dbReference type="RefSeq" id="WP_101579571.1">
    <property type="nucleotide sequence ID" value="NZ_PGVA01000089.1"/>
</dbReference>
<accession>A0A2N5GFN6</accession>
<dbReference type="OrthoDB" id="2615349at2"/>
<organism evidence="1 3">
    <name type="scientific">Bacillus canaveralius</name>
    <dbReference type="NCBI Taxonomy" id="1403243"/>
    <lineage>
        <taxon>Bacteria</taxon>
        <taxon>Bacillati</taxon>
        <taxon>Bacillota</taxon>
        <taxon>Bacilli</taxon>
        <taxon>Bacillales</taxon>
        <taxon>Bacillaceae</taxon>
        <taxon>Bacillus</taxon>
    </lineage>
</organism>
<keyword evidence="4" id="KW-1185">Reference proteome</keyword>
<name>A0A2N5GFN6_9BACI</name>
<dbReference type="Pfam" id="PF26344">
    <property type="entry name" value="YuzC"/>
    <property type="match status" value="1"/>
</dbReference>
<dbReference type="EMBL" id="PGVA01000089">
    <property type="protein sequence ID" value="PLR79567.1"/>
    <property type="molecule type" value="Genomic_DNA"/>
</dbReference>
<dbReference type="Proteomes" id="UP000235114">
    <property type="component" value="Unassembled WGS sequence"/>
</dbReference>
<comment type="caution">
    <text evidence="1">The sequence shown here is derived from an EMBL/GenBank/DDBJ whole genome shotgun (WGS) entry which is preliminary data.</text>
</comment>
<proteinExistence type="predicted"/>
<evidence type="ECO:0000313" key="2">
    <source>
        <dbReference type="EMBL" id="PLR91684.1"/>
    </source>
</evidence>
<reference evidence="2 4" key="2">
    <citation type="submission" date="2017-12" db="EMBL/GenBank/DDBJ databases">
        <title>Comparative Functional Genomics of Dry Heat Resistant strains isolated from the Viking Spacecraft.</title>
        <authorList>
            <person name="Seuylemezian A."/>
            <person name="Cooper K."/>
            <person name="Vaishampayan P."/>
        </authorList>
    </citation>
    <scope>NUCLEOTIDE SEQUENCE [LARGE SCALE GENOMIC DNA]</scope>
    <source>
        <strain evidence="2 4">ATCC 29669</strain>
    </source>
</reference>